<accession>A0A3N4N2P0</accession>
<evidence type="ECO:0000256" key="4">
    <source>
        <dbReference type="ARBA" id="ARBA00022989"/>
    </source>
</evidence>
<feature type="transmembrane region" description="Helical" evidence="6">
    <location>
        <begin position="232"/>
        <end position="255"/>
    </location>
</feature>
<keyword evidence="5 6" id="KW-0472">Membrane</keyword>
<evidence type="ECO:0000256" key="2">
    <source>
        <dbReference type="ARBA" id="ARBA00022475"/>
    </source>
</evidence>
<dbReference type="PANTHER" id="PTHR30619">
    <property type="entry name" value="DNA INTERNALIZATION/COMPETENCE PROTEIN COMEC/REC2"/>
    <property type="match status" value="1"/>
</dbReference>
<comment type="caution">
    <text evidence="8">The sequence shown here is derived from an EMBL/GenBank/DDBJ whole genome shotgun (WGS) entry which is preliminary data.</text>
</comment>
<dbReference type="GO" id="GO:0030420">
    <property type="term" value="P:establishment of competence for transformation"/>
    <property type="evidence" value="ECO:0007669"/>
    <property type="project" value="InterPro"/>
</dbReference>
<feature type="transmembrane region" description="Helical" evidence="6">
    <location>
        <begin position="320"/>
        <end position="347"/>
    </location>
</feature>
<dbReference type="OrthoDB" id="9761531at2"/>
<dbReference type="NCBIfam" id="TIGR00361">
    <property type="entry name" value="ComEC_Rec2"/>
    <property type="match status" value="1"/>
</dbReference>
<dbReference type="NCBIfam" id="TIGR00360">
    <property type="entry name" value="ComEC_N-term"/>
    <property type="match status" value="1"/>
</dbReference>
<dbReference type="Pfam" id="PF13567">
    <property type="entry name" value="DUF4131"/>
    <property type="match status" value="1"/>
</dbReference>
<evidence type="ECO:0000256" key="6">
    <source>
        <dbReference type="SAM" id="Phobius"/>
    </source>
</evidence>
<dbReference type="RefSeq" id="WP_123803935.1">
    <property type="nucleotide sequence ID" value="NZ_RPFL01000006.1"/>
</dbReference>
<evidence type="ECO:0000313" key="8">
    <source>
        <dbReference type="EMBL" id="RPD89585.1"/>
    </source>
</evidence>
<dbReference type="InterPro" id="IPR036866">
    <property type="entry name" value="RibonucZ/Hydroxyglut_hydro"/>
</dbReference>
<sequence length="743" mass="81775">MLRYVLPCWVFGVLVSFLLPVIPPLWVWLAVFGLILLAAWRWKPAALLLCVLFGMAYGIWRTESALVQQWPVARVENVALTVVVDDLPRRDERRVQFAAKAWDKDGGEYRLVLSDYQLRDWPVGSRWQVSARVRPVVGEVNLRGLNREAWALANGVGGMGSLGKGRVLLSESDSLNLTLWRERISRNWQQANLYGHGFSDGIGLMRALGIGEQSALRVELWQAFRPLGLTHLVSISGLHVTMVAVWFGFLVKLLLRMLPVVPKRPRLWMLTGGVLGALLYAGLAGFGVPTQRSVLMLAAFAYAWWRGSGLSPWAGWCQALALVLLFDPLAALGVGLWLSFGLVAALIWSSAGRLNECGWWLAVRGQWAATLLSVVLLGYMFASLPLLSPLVNLLAIPWFSWVLTPLALLGSAVQFAPLQWLAAALGEYTLRFLVWLAAYSPEFAVAAAPWPLMVLAVLAALVLLLPRGTALKPWACLVLVGFVFYRLQPLPEGRLKVWVWDAGQGLSVLMQTREHRLLFDTGTAHAVGAGIVPSLNALGIRRLDKLVLSHHDIDHDGGYTAVERAQPPEKLLAGQPEFYPQAEFCDESQWVWNGVVFEFLRPSEAHSGKDDNDESCVLRVVADGQALLLTGDMGQKGEVDLVQKYGNALYSQVLVLGHHGSNTASAGLFLNAVSPQYAVASSGYANSYDHPTKAVQNRVAAHGATLLRTDLSGALVFELGGGAEVFQGRLKKEKFYWQKKPFD</sequence>
<feature type="transmembrane region" description="Helical" evidence="6">
    <location>
        <begin position="471"/>
        <end position="487"/>
    </location>
</feature>
<feature type="transmembrane region" description="Helical" evidence="6">
    <location>
        <begin position="367"/>
        <end position="387"/>
    </location>
</feature>
<dbReference type="SUPFAM" id="SSF56281">
    <property type="entry name" value="Metallo-hydrolase/oxidoreductase"/>
    <property type="match status" value="1"/>
</dbReference>
<evidence type="ECO:0000259" key="7">
    <source>
        <dbReference type="SMART" id="SM00849"/>
    </source>
</evidence>
<dbReference type="PANTHER" id="PTHR30619:SF1">
    <property type="entry name" value="RECOMBINATION PROTEIN 2"/>
    <property type="match status" value="1"/>
</dbReference>
<proteinExistence type="predicted"/>
<feature type="transmembrane region" description="Helical" evidence="6">
    <location>
        <begin position="12"/>
        <end position="37"/>
    </location>
</feature>
<feature type="transmembrane region" description="Helical" evidence="6">
    <location>
        <begin position="399"/>
        <end position="423"/>
    </location>
</feature>
<dbReference type="InterPro" id="IPR004477">
    <property type="entry name" value="ComEC_N"/>
</dbReference>
<comment type="subcellular location">
    <subcellularLocation>
        <location evidence="1">Cell membrane</location>
        <topology evidence="1">Multi-pass membrane protein</topology>
    </subcellularLocation>
</comment>
<reference evidence="8 9" key="1">
    <citation type="submission" date="2018-11" db="EMBL/GenBank/DDBJ databases">
        <title>Neisseria weixii sp. nov. isolated from the rectal contents of plateau pika (Ochotona cruzoniae).</title>
        <authorList>
            <person name="Zhang G."/>
        </authorList>
    </citation>
    <scope>NUCLEOTIDE SEQUENCE [LARGE SCALE GENOMIC DNA]</scope>
    <source>
        <strain evidence="8 9">10009</strain>
    </source>
</reference>
<dbReference type="Proteomes" id="UP000272412">
    <property type="component" value="Unassembled WGS sequence"/>
</dbReference>
<dbReference type="InterPro" id="IPR035681">
    <property type="entry name" value="ComA-like_MBL"/>
</dbReference>
<feature type="domain" description="Metallo-beta-lactamase" evidence="7">
    <location>
        <begin position="504"/>
        <end position="684"/>
    </location>
</feature>
<evidence type="ECO:0000256" key="3">
    <source>
        <dbReference type="ARBA" id="ARBA00022692"/>
    </source>
</evidence>
<gene>
    <name evidence="8" type="ORF">EGK74_03835</name>
</gene>
<dbReference type="Pfam" id="PF00753">
    <property type="entry name" value="Lactamase_B"/>
    <property type="match status" value="1"/>
</dbReference>
<evidence type="ECO:0000256" key="1">
    <source>
        <dbReference type="ARBA" id="ARBA00004651"/>
    </source>
</evidence>
<keyword evidence="4 6" id="KW-1133">Transmembrane helix</keyword>
<keyword evidence="3 6" id="KW-0812">Transmembrane</keyword>
<keyword evidence="9" id="KW-1185">Reference proteome</keyword>
<dbReference type="InterPro" id="IPR052159">
    <property type="entry name" value="Competence_DNA_uptake"/>
</dbReference>
<name>A0A3N4N2P0_9NEIS</name>
<dbReference type="CDD" id="cd07731">
    <property type="entry name" value="ComA-like_MBL-fold"/>
    <property type="match status" value="1"/>
</dbReference>
<dbReference type="InterPro" id="IPR001279">
    <property type="entry name" value="Metallo-B-lactamas"/>
</dbReference>
<keyword evidence="2" id="KW-1003">Cell membrane</keyword>
<feature type="transmembrane region" description="Helical" evidence="6">
    <location>
        <begin position="443"/>
        <end position="464"/>
    </location>
</feature>
<evidence type="ECO:0000256" key="5">
    <source>
        <dbReference type="ARBA" id="ARBA00023136"/>
    </source>
</evidence>
<evidence type="ECO:0000313" key="9">
    <source>
        <dbReference type="Proteomes" id="UP000272412"/>
    </source>
</evidence>
<feature type="transmembrane region" description="Helical" evidence="6">
    <location>
        <begin position="267"/>
        <end position="288"/>
    </location>
</feature>
<dbReference type="Gene3D" id="3.60.15.10">
    <property type="entry name" value="Ribonuclease Z/Hydroxyacylglutathione hydrolase-like"/>
    <property type="match status" value="1"/>
</dbReference>
<organism evidence="8 9">
    <name type="scientific">Neisseria weixii</name>
    <dbReference type="NCBI Taxonomy" id="1853276"/>
    <lineage>
        <taxon>Bacteria</taxon>
        <taxon>Pseudomonadati</taxon>
        <taxon>Pseudomonadota</taxon>
        <taxon>Betaproteobacteria</taxon>
        <taxon>Neisseriales</taxon>
        <taxon>Neisseriaceae</taxon>
        <taxon>Neisseria</taxon>
    </lineage>
</organism>
<dbReference type="Pfam" id="PF03772">
    <property type="entry name" value="Competence"/>
    <property type="match status" value="1"/>
</dbReference>
<dbReference type="SMART" id="SM00849">
    <property type="entry name" value="Lactamase_B"/>
    <property type="match status" value="1"/>
</dbReference>
<dbReference type="AlphaFoldDB" id="A0A3N4N2P0"/>
<feature type="transmembrane region" description="Helical" evidence="6">
    <location>
        <begin position="44"/>
        <end position="60"/>
    </location>
</feature>
<dbReference type="InterPro" id="IPR004797">
    <property type="entry name" value="Competence_ComEC/Rec2"/>
</dbReference>
<dbReference type="InterPro" id="IPR025405">
    <property type="entry name" value="DUF4131"/>
</dbReference>
<dbReference type="EMBL" id="RPFL01000006">
    <property type="protein sequence ID" value="RPD89585.1"/>
    <property type="molecule type" value="Genomic_DNA"/>
</dbReference>
<protein>
    <submittedName>
        <fullName evidence="8">DNA internalization-related competence protein ComEC/Rec2</fullName>
    </submittedName>
</protein>
<dbReference type="GO" id="GO:0005886">
    <property type="term" value="C:plasma membrane"/>
    <property type="evidence" value="ECO:0007669"/>
    <property type="project" value="UniProtKB-SubCell"/>
</dbReference>